<dbReference type="InterPro" id="IPR004143">
    <property type="entry name" value="BPL_LPL_catalytic"/>
</dbReference>
<proteinExistence type="predicted"/>
<keyword evidence="3" id="KW-0067">ATP-binding</keyword>
<dbReference type="CDD" id="cd16442">
    <property type="entry name" value="BPL"/>
    <property type="match status" value="1"/>
</dbReference>
<dbReference type="Proteomes" id="UP000183104">
    <property type="component" value="Unassembled WGS sequence"/>
</dbReference>
<comment type="catalytic activity">
    <reaction evidence="6">
        <text>biotin + L-lysyl-[protein] + ATP = N(6)-biotinyl-L-lysyl-[protein] + AMP + diphosphate + H(+)</text>
        <dbReference type="Rhea" id="RHEA:11756"/>
        <dbReference type="Rhea" id="RHEA-COMP:9752"/>
        <dbReference type="Rhea" id="RHEA-COMP:10505"/>
        <dbReference type="ChEBI" id="CHEBI:15378"/>
        <dbReference type="ChEBI" id="CHEBI:29969"/>
        <dbReference type="ChEBI" id="CHEBI:30616"/>
        <dbReference type="ChEBI" id="CHEBI:33019"/>
        <dbReference type="ChEBI" id="CHEBI:57586"/>
        <dbReference type="ChEBI" id="CHEBI:83144"/>
        <dbReference type="ChEBI" id="CHEBI:456215"/>
        <dbReference type="EC" id="6.3.4.15"/>
    </reaction>
</comment>
<dbReference type="GO" id="GO:0005524">
    <property type="term" value="F:ATP binding"/>
    <property type="evidence" value="ECO:0007669"/>
    <property type="project" value="UniProtKB-KW"/>
</dbReference>
<evidence type="ECO:0000256" key="2">
    <source>
        <dbReference type="ARBA" id="ARBA00022741"/>
    </source>
</evidence>
<dbReference type="SUPFAM" id="SSF55681">
    <property type="entry name" value="Class II aaRS and biotin synthetases"/>
    <property type="match status" value="1"/>
</dbReference>
<dbReference type="PANTHER" id="PTHR12835:SF5">
    <property type="entry name" value="BIOTIN--PROTEIN LIGASE"/>
    <property type="match status" value="1"/>
</dbReference>
<dbReference type="PANTHER" id="PTHR12835">
    <property type="entry name" value="BIOTIN PROTEIN LIGASE"/>
    <property type="match status" value="1"/>
</dbReference>
<dbReference type="InterPro" id="IPR004408">
    <property type="entry name" value="Biotin_CoA_COase_ligase"/>
</dbReference>
<evidence type="ECO:0000256" key="5">
    <source>
        <dbReference type="ARBA" id="ARBA00024227"/>
    </source>
</evidence>
<dbReference type="GO" id="GO:0005737">
    <property type="term" value="C:cytoplasm"/>
    <property type="evidence" value="ECO:0007669"/>
    <property type="project" value="TreeGrafter"/>
</dbReference>
<gene>
    <name evidence="8" type="ORF">SAMN05661077_0164</name>
</gene>
<dbReference type="OrthoDB" id="9807064at2"/>
<reference evidence="9" key="1">
    <citation type="submission" date="2016-10" db="EMBL/GenBank/DDBJ databases">
        <authorList>
            <person name="Varghese N."/>
        </authorList>
    </citation>
    <scope>NUCLEOTIDE SEQUENCE [LARGE SCALE GENOMIC DNA]</scope>
    <source>
        <strain evidence="9">HL 19</strain>
    </source>
</reference>
<dbReference type="InterPro" id="IPR045864">
    <property type="entry name" value="aa-tRNA-synth_II/BPL/LPL"/>
</dbReference>
<dbReference type="SUPFAM" id="SSF50037">
    <property type="entry name" value="C-terminal domain of transcriptional repressors"/>
    <property type="match status" value="1"/>
</dbReference>
<keyword evidence="9" id="KW-1185">Reference proteome</keyword>
<dbReference type="Gene3D" id="2.30.30.100">
    <property type="match status" value="1"/>
</dbReference>
<dbReference type="Pfam" id="PF02237">
    <property type="entry name" value="BPL_C"/>
    <property type="match status" value="1"/>
</dbReference>
<dbReference type="AlphaFoldDB" id="A0A0P9CPA0"/>
<evidence type="ECO:0000256" key="4">
    <source>
        <dbReference type="ARBA" id="ARBA00023267"/>
    </source>
</evidence>
<dbReference type="PROSITE" id="PS51733">
    <property type="entry name" value="BPL_LPL_CATALYTIC"/>
    <property type="match status" value="1"/>
</dbReference>
<organism evidence="8 9">
    <name type="scientific">Thiohalorhabdus denitrificans</name>
    <dbReference type="NCBI Taxonomy" id="381306"/>
    <lineage>
        <taxon>Bacteria</taxon>
        <taxon>Pseudomonadati</taxon>
        <taxon>Pseudomonadota</taxon>
        <taxon>Gammaproteobacteria</taxon>
        <taxon>Thiohalorhabdales</taxon>
        <taxon>Thiohalorhabdaceae</taxon>
        <taxon>Thiohalorhabdus</taxon>
    </lineage>
</organism>
<dbReference type="STRING" id="381306.AN478_03075"/>
<dbReference type="Pfam" id="PF03099">
    <property type="entry name" value="BPL_LplA_LipB"/>
    <property type="match status" value="1"/>
</dbReference>
<evidence type="ECO:0000313" key="9">
    <source>
        <dbReference type="Proteomes" id="UP000183104"/>
    </source>
</evidence>
<keyword evidence="2" id="KW-0547">Nucleotide-binding</keyword>
<keyword evidence="1 8" id="KW-0436">Ligase</keyword>
<dbReference type="Gene3D" id="3.30.930.10">
    <property type="entry name" value="Bira Bifunctional Protein, Domain 2"/>
    <property type="match status" value="1"/>
</dbReference>
<name>A0A0P9CPA0_9GAMM</name>
<sequence length="278" mass="29400">MAAFAQGFLLDTGSPDRLQTDALRAEFLRLGSPEVEVVVHSRVDSTNALAQRMAAEGQGPWALIASEEQSAGRGRRGRQWDSGRAGDLYLTLLAPLPFPAALRPWVPLVAGLGAWEVLREAGAGVVLKWPNDLLGDDGAKLGGILVENASCPPGPGALAVGVGINVNSLSLPENATSLARMTGRRWNRNSLSGAIASRIIQWLACLAREGPQKVREAWTRACPWLGEAVVVLTEGGSVEGRFVGLDESGRMVLDTGAHGLEAFSAGDVSLRRLWGASH</sequence>
<feature type="domain" description="BPL/LPL catalytic" evidence="7">
    <location>
        <begin position="22"/>
        <end position="207"/>
    </location>
</feature>
<protein>
    <recommendedName>
        <fullName evidence="5">biotin--[biotin carboxyl-carrier protein] ligase</fullName>
        <ecNumber evidence="5">6.3.4.15</ecNumber>
    </recommendedName>
</protein>
<dbReference type="EMBL" id="FMUN01000017">
    <property type="protein sequence ID" value="SCY68823.1"/>
    <property type="molecule type" value="Genomic_DNA"/>
</dbReference>
<dbReference type="EC" id="6.3.4.15" evidence="5"/>
<accession>A0A0P9CPA0</accession>
<evidence type="ECO:0000259" key="7">
    <source>
        <dbReference type="PROSITE" id="PS51733"/>
    </source>
</evidence>
<evidence type="ECO:0000313" key="8">
    <source>
        <dbReference type="EMBL" id="SCY68823.1"/>
    </source>
</evidence>
<dbReference type="InterPro" id="IPR008988">
    <property type="entry name" value="Transcriptional_repressor_C"/>
</dbReference>
<dbReference type="RefSeq" id="WP_054965168.1">
    <property type="nucleotide sequence ID" value="NZ_FMUN01000017.1"/>
</dbReference>
<evidence type="ECO:0000256" key="6">
    <source>
        <dbReference type="ARBA" id="ARBA00047846"/>
    </source>
</evidence>
<dbReference type="GO" id="GO:0004077">
    <property type="term" value="F:biotin--[biotin carboxyl-carrier protein] ligase activity"/>
    <property type="evidence" value="ECO:0007669"/>
    <property type="project" value="UniProtKB-EC"/>
</dbReference>
<dbReference type="InterPro" id="IPR003142">
    <property type="entry name" value="BPL_C"/>
</dbReference>
<evidence type="ECO:0000256" key="1">
    <source>
        <dbReference type="ARBA" id="ARBA00022598"/>
    </source>
</evidence>
<keyword evidence="4" id="KW-0092">Biotin</keyword>
<dbReference type="NCBIfam" id="TIGR00121">
    <property type="entry name" value="birA_ligase"/>
    <property type="match status" value="1"/>
</dbReference>
<evidence type="ECO:0000256" key="3">
    <source>
        <dbReference type="ARBA" id="ARBA00022840"/>
    </source>
</evidence>